<feature type="domain" description="CobW/HypB/UreG nucleotide-binding" evidence="2">
    <location>
        <begin position="8"/>
        <end position="173"/>
    </location>
</feature>
<dbReference type="AlphaFoldDB" id="A0A3B0XRM9"/>
<evidence type="ECO:0000256" key="1">
    <source>
        <dbReference type="SAM" id="MobiDB-lite"/>
    </source>
</evidence>
<dbReference type="Pfam" id="PF02492">
    <property type="entry name" value="cobW"/>
    <property type="match status" value="1"/>
</dbReference>
<proteinExistence type="predicted"/>
<sequence length="357" mass="40037">MSKYSDIPTHIISGFLGAGKTSAIKKLLQLKPEEERWAVIVNEFGQVGIDGALLKNDAVQIKEIAGGCLCCVGSQALSVGLNQLIRRVKPHRIIIEPTGLGHPQKLIDSLTGEFYQSVLDLKAVINLLDARQLKDPRYLNHPTFIDQVRLADILLANKADTYSEEDRQRFYEYGASLVPAKDKLFMVENAQLQLAWLDYPRVTQRMSKFPAAHQHRSLNEPVSDARRGETRDETRDETRHEALSGWSVVEGGADGFVSVGWAIGTQRVFEQEKLVDWLSSSCQLYKIERLKGVIQTETGWISINLTRDMMGDEAALKKALVSCDAHQMSILELLAYEAVSARQLDTQLKIAEYRAEK</sequence>
<gene>
    <name evidence="3" type="ORF">MNBD_GAMMA10-2500</name>
</gene>
<evidence type="ECO:0000313" key="3">
    <source>
        <dbReference type="EMBL" id="VAW65907.1"/>
    </source>
</evidence>
<dbReference type="InterPro" id="IPR051316">
    <property type="entry name" value="Zinc-reg_GTPase_activator"/>
</dbReference>
<organism evidence="3">
    <name type="scientific">hydrothermal vent metagenome</name>
    <dbReference type="NCBI Taxonomy" id="652676"/>
    <lineage>
        <taxon>unclassified sequences</taxon>
        <taxon>metagenomes</taxon>
        <taxon>ecological metagenomes</taxon>
    </lineage>
</organism>
<dbReference type="SUPFAM" id="SSF52540">
    <property type="entry name" value="P-loop containing nucleoside triphosphate hydrolases"/>
    <property type="match status" value="1"/>
</dbReference>
<accession>A0A3B0XRM9</accession>
<dbReference type="CDD" id="cd03112">
    <property type="entry name" value="CobW-like"/>
    <property type="match status" value="1"/>
</dbReference>
<dbReference type="PANTHER" id="PTHR13748:SF46">
    <property type="entry name" value="ZINC CHAPERONE YEIR"/>
    <property type="match status" value="1"/>
</dbReference>
<evidence type="ECO:0000259" key="2">
    <source>
        <dbReference type="Pfam" id="PF02492"/>
    </source>
</evidence>
<dbReference type="InterPro" id="IPR003495">
    <property type="entry name" value="CobW/HypB/UreG_nucleotide-bd"/>
</dbReference>
<dbReference type="EMBL" id="UOFJ01000197">
    <property type="protein sequence ID" value="VAW65907.1"/>
    <property type="molecule type" value="Genomic_DNA"/>
</dbReference>
<name>A0A3B0XRM9_9ZZZZ</name>
<dbReference type="GO" id="GO:0005737">
    <property type="term" value="C:cytoplasm"/>
    <property type="evidence" value="ECO:0007669"/>
    <property type="project" value="TreeGrafter"/>
</dbReference>
<dbReference type="PANTHER" id="PTHR13748">
    <property type="entry name" value="COBW-RELATED"/>
    <property type="match status" value="1"/>
</dbReference>
<feature type="compositionally biased region" description="Basic and acidic residues" evidence="1">
    <location>
        <begin position="223"/>
        <end position="241"/>
    </location>
</feature>
<dbReference type="Gene3D" id="3.40.50.300">
    <property type="entry name" value="P-loop containing nucleotide triphosphate hydrolases"/>
    <property type="match status" value="1"/>
</dbReference>
<dbReference type="InterPro" id="IPR027417">
    <property type="entry name" value="P-loop_NTPase"/>
</dbReference>
<reference evidence="3" key="1">
    <citation type="submission" date="2018-06" db="EMBL/GenBank/DDBJ databases">
        <authorList>
            <person name="Zhirakovskaya E."/>
        </authorList>
    </citation>
    <scope>NUCLEOTIDE SEQUENCE</scope>
</reference>
<feature type="region of interest" description="Disordered" evidence="1">
    <location>
        <begin position="210"/>
        <end position="241"/>
    </location>
</feature>
<protein>
    <submittedName>
        <fullName evidence="3">Metal chaperone, involved in Zn homeostasis</fullName>
    </submittedName>
</protein>